<dbReference type="PANTHER" id="PTHR10067:SF6">
    <property type="entry name" value="PHOSPHATIDYLSERINE DECARBOXYLASE PROENZYME, MITOCHONDRIAL"/>
    <property type="match status" value="1"/>
</dbReference>
<gene>
    <name evidence="13" type="ORF">CFH83_09575</name>
</gene>
<evidence type="ECO:0000256" key="12">
    <source>
        <dbReference type="ARBA" id="ARBA00024326"/>
    </source>
</evidence>
<keyword evidence="4" id="KW-0444">Lipid biosynthesis</keyword>
<dbReference type="Proteomes" id="UP000228859">
    <property type="component" value="Unassembled WGS sequence"/>
</dbReference>
<evidence type="ECO:0000256" key="4">
    <source>
        <dbReference type="ARBA" id="ARBA00022516"/>
    </source>
</evidence>
<sequence length="272" mass="30965">MKQHITSAISQSFGRFASKEHGKTFQKLINRTYVRSMGLDMSDFDATESYPSLNALFTRKFRHMRKYSTDAHDMISPCDSLITECGVIEEDMALQIKGMRYSVDDVLGEGITTDSKKSIHNGTFVNFYLSPRDYHRYHAPLDMQVLHALHIPGKLYPVNIPSLKKQVNLFIENERVVLECLSSEGKRFFLILVGALNVGEMEVSFEPRIRTNTTLIPSLYSYRDLYLSKGDDFGCFRMGSTIVMLCEKDMVELGVSSGHNVKFAQTIGRLIF</sequence>
<evidence type="ECO:0000256" key="8">
    <source>
        <dbReference type="ARBA" id="ARBA00023209"/>
    </source>
</evidence>
<comment type="caution">
    <text evidence="13">The sequence shown here is derived from an EMBL/GenBank/DDBJ whole genome shotgun (WGS) entry which is preliminary data.</text>
</comment>
<keyword evidence="8" id="KW-0594">Phospholipid biosynthesis</keyword>
<name>A0A2D3WJ48_9BACT</name>
<dbReference type="RefSeq" id="WP_294894360.1">
    <property type="nucleotide sequence ID" value="NZ_DLUI01000138.1"/>
</dbReference>
<evidence type="ECO:0000256" key="6">
    <source>
        <dbReference type="ARBA" id="ARBA00023098"/>
    </source>
</evidence>
<comment type="pathway">
    <text evidence="2">Lipid metabolism.</text>
</comment>
<dbReference type="Pfam" id="PF02666">
    <property type="entry name" value="PS_Dcarbxylase"/>
    <property type="match status" value="1"/>
</dbReference>
<dbReference type="GO" id="GO:0004609">
    <property type="term" value="F:phosphatidylserine decarboxylase activity"/>
    <property type="evidence" value="ECO:0007669"/>
    <property type="project" value="UniProtKB-EC"/>
</dbReference>
<keyword evidence="7" id="KW-0865">Zymogen</keyword>
<evidence type="ECO:0000256" key="3">
    <source>
        <dbReference type="ARBA" id="ARBA00012243"/>
    </source>
</evidence>
<keyword evidence="5" id="KW-0210">Decarboxylase</keyword>
<dbReference type="InterPro" id="IPR003817">
    <property type="entry name" value="PS_Dcarbxylase"/>
</dbReference>
<comment type="cofactor">
    <cofactor evidence="1">
        <name>pyruvate</name>
        <dbReference type="ChEBI" id="CHEBI:15361"/>
    </cofactor>
</comment>
<dbReference type="NCBIfam" id="NF003038">
    <property type="entry name" value="PRK03934.1"/>
    <property type="match status" value="1"/>
</dbReference>
<dbReference type="EMBL" id="DLUI01000138">
    <property type="protein sequence ID" value="DAB37744.1"/>
    <property type="molecule type" value="Genomic_DNA"/>
</dbReference>
<evidence type="ECO:0000256" key="10">
    <source>
        <dbReference type="ARBA" id="ARBA00023264"/>
    </source>
</evidence>
<keyword evidence="11" id="KW-0670">Pyruvate</keyword>
<protein>
    <recommendedName>
        <fullName evidence="3">phosphatidylserine decarboxylase</fullName>
        <ecNumber evidence="3">4.1.1.65</ecNumber>
    </recommendedName>
</protein>
<evidence type="ECO:0000256" key="5">
    <source>
        <dbReference type="ARBA" id="ARBA00022793"/>
    </source>
</evidence>
<evidence type="ECO:0000256" key="11">
    <source>
        <dbReference type="ARBA" id="ARBA00023317"/>
    </source>
</evidence>
<comment type="pathway">
    <text evidence="12">Phospholipid metabolism; phosphatidylethanolamine biosynthesis.</text>
</comment>
<dbReference type="PANTHER" id="PTHR10067">
    <property type="entry name" value="PHOSPHATIDYLSERINE DECARBOXYLASE"/>
    <property type="match status" value="1"/>
</dbReference>
<keyword evidence="10" id="KW-1208">Phospholipid metabolism</keyword>
<proteinExistence type="predicted"/>
<evidence type="ECO:0000256" key="1">
    <source>
        <dbReference type="ARBA" id="ARBA00001928"/>
    </source>
</evidence>
<reference evidence="13 14" key="1">
    <citation type="journal article" date="2017" name="Front. Microbiol.">
        <title>Comparative Genomic Analysis of the Class Epsilonproteobacteria and Proposed Reclassification to Epsilonbacteraeota (phyl. nov.).</title>
        <authorList>
            <person name="Waite D.W."/>
            <person name="Vanwonterghem I."/>
            <person name="Rinke C."/>
            <person name="Parks D.H."/>
            <person name="Zhang Y."/>
            <person name="Takai K."/>
            <person name="Sievert S.M."/>
            <person name="Simon J."/>
            <person name="Campbell B.J."/>
            <person name="Hanson T.E."/>
            <person name="Woyke T."/>
            <person name="Klotz M.G."/>
            <person name="Hugenholtz P."/>
        </authorList>
    </citation>
    <scope>NUCLEOTIDE SEQUENCE [LARGE SCALE GENOMIC DNA]</scope>
    <source>
        <strain evidence="13">UBA12443</strain>
    </source>
</reference>
<dbReference type="AlphaFoldDB" id="A0A2D3WJ48"/>
<keyword evidence="6" id="KW-0443">Lipid metabolism</keyword>
<dbReference type="EC" id="4.1.1.65" evidence="3"/>
<evidence type="ECO:0000256" key="7">
    <source>
        <dbReference type="ARBA" id="ARBA00023145"/>
    </source>
</evidence>
<evidence type="ECO:0000256" key="2">
    <source>
        <dbReference type="ARBA" id="ARBA00005189"/>
    </source>
</evidence>
<keyword evidence="9" id="KW-0456">Lyase</keyword>
<organism evidence="13 14">
    <name type="scientific">Sulfuricurvum kujiense</name>
    <dbReference type="NCBI Taxonomy" id="148813"/>
    <lineage>
        <taxon>Bacteria</taxon>
        <taxon>Pseudomonadati</taxon>
        <taxon>Campylobacterota</taxon>
        <taxon>Epsilonproteobacteria</taxon>
        <taxon>Campylobacterales</taxon>
        <taxon>Sulfurimonadaceae</taxon>
        <taxon>Sulfuricurvum</taxon>
    </lineage>
</organism>
<dbReference type="NCBIfam" id="TIGR00163">
    <property type="entry name" value="PS_decarb"/>
    <property type="match status" value="1"/>
</dbReference>
<evidence type="ECO:0000313" key="13">
    <source>
        <dbReference type="EMBL" id="DAB37744.1"/>
    </source>
</evidence>
<dbReference type="GO" id="GO:0006646">
    <property type="term" value="P:phosphatidylethanolamine biosynthetic process"/>
    <property type="evidence" value="ECO:0007669"/>
    <property type="project" value="UniProtKB-UniPathway"/>
</dbReference>
<evidence type="ECO:0000256" key="9">
    <source>
        <dbReference type="ARBA" id="ARBA00023239"/>
    </source>
</evidence>
<dbReference type="InterPro" id="IPR033177">
    <property type="entry name" value="PSD-B"/>
</dbReference>
<evidence type="ECO:0000313" key="14">
    <source>
        <dbReference type="Proteomes" id="UP000228859"/>
    </source>
</evidence>
<dbReference type="UniPathway" id="UPA00558"/>
<accession>A0A2D3WJ48</accession>